<dbReference type="Pfam" id="PF11092">
    <property type="entry name" value="Alveol-reg_P311"/>
    <property type="match status" value="1"/>
</dbReference>
<sequence length="180" mass="19440">MEAAEIMSGLGYALLGGGSCCTPPAAIRRQCKKGERGAAPLERQGGAAGRGHAWDWLGGSGSQTLGGLHLFLEVQSLLSRRRTLCTKCPPQSHPSANYVELKERESGGAESRATAFIDVNNSVLTHGWPVPPIPTYLSSGVQDYRPSLTICCNRDPYETKLKDGRYPEGYLPLSEEVNHK</sequence>
<reference evidence="1" key="1">
    <citation type="submission" date="2022-03" db="EMBL/GenBank/DDBJ databases">
        <authorList>
            <person name="Alioto T."/>
            <person name="Alioto T."/>
            <person name="Gomez Garrido J."/>
        </authorList>
    </citation>
    <scope>NUCLEOTIDE SEQUENCE</scope>
</reference>
<accession>A0AAD1WC58</accession>
<dbReference type="AlphaFoldDB" id="A0AAD1WC58"/>
<evidence type="ECO:0000313" key="1">
    <source>
        <dbReference type="EMBL" id="CAH2297178.1"/>
    </source>
</evidence>
<evidence type="ECO:0000313" key="2">
    <source>
        <dbReference type="Proteomes" id="UP001295444"/>
    </source>
</evidence>
<gene>
    <name evidence="1" type="ORF">PECUL_23A023481</name>
</gene>
<dbReference type="EMBL" id="OW240916">
    <property type="protein sequence ID" value="CAH2297178.1"/>
    <property type="molecule type" value="Genomic_DNA"/>
</dbReference>
<proteinExistence type="predicted"/>
<keyword evidence="2" id="KW-1185">Reference proteome</keyword>
<protein>
    <submittedName>
        <fullName evidence="1">Uncharacterized protein</fullName>
    </submittedName>
</protein>
<dbReference type="InterPro" id="IPR024417">
    <property type="entry name" value="Neuronal_3.1"/>
</dbReference>
<name>A0AAD1WC58_PELCU</name>
<dbReference type="Proteomes" id="UP001295444">
    <property type="component" value="Chromosome 05"/>
</dbReference>
<organism evidence="1 2">
    <name type="scientific">Pelobates cultripes</name>
    <name type="common">Western spadefoot toad</name>
    <dbReference type="NCBI Taxonomy" id="61616"/>
    <lineage>
        <taxon>Eukaryota</taxon>
        <taxon>Metazoa</taxon>
        <taxon>Chordata</taxon>
        <taxon>Craniata</taxon>
        <taxon>Vertebrata</taxon>
        <taxon>Euteleostomi</taxon>
        <taxon>Amphibia</taxon>
        <taxon>Batrachia</taxon>
        <taxon>Anura</taxon>
        <taxon>Pelobatoidea</taxon>
        <taxon>Pelobatidae</taxon>
        <taxon>Pelobates</taxon>
    </lineage>
</organism>